<comment type="caution">
    <text evidence="1">The sequence shown here is derived from an EMBL/GenBank/DDBJ whole genome shotgun (WGS) entry which is preliminary data.</text>
</comment>
<protein>
    <submittedName>
        <fullName evidence="1">Uncharacterized protein</fullName>
    </submittedName>
</protein>
<evidence type="ECO:0000313" key="1">
    <source>
        <dbReference type="EMBL" id="KAJ0020604.1"/>
    </source>
</evidence>
<reference evidence="2" key="1">
    <citation type="journal article" date="2023" name="G3 (Bethesda)">
        <title>Genome assembly and association tests identify interacting loci associated with vigor, precocity, and sex in interspecific pistachio rootstocks.</title>
        <authorList>
            <person name="Palmer W."/>
            <person name="Jacygrad E."/>
            <person name="Sagayaradj S."/>
            <person name="Cavanaugh K."/>
            <person name="Han R."/>
            <person name="Bertier L."/>
            <person name="Beede B."/>
            <person name="Kafkas S."/>
            <person name="Golino D."/>
            <person name="Preece J."/>
            <person name="Michelmore R."/>
        </authorList>
    </citation>
    <scope>NUCLEOTIDE SEQUENCE [LARGE SCALE GENOMIC DNA]</scope>
</reference>
<keyword evidence="2" id="KW-1185">Reference proteome</keyword>
<evidence type="ECO:0000313" key="2">
    <source>
        <dbReference type="Proteomes" id="UP001163603"/>
    </source>
</evidence>
<dbReference type="Proteomes" id="UP001163603">
    <property type="component" value="Chromosome 11"/>
</dbReference>
<name>A0ACC0XMT0_9ROSI</name>
<organism evidence="1 2">
    <name type="scientific">Pistacia integerrima</name>
    <dbReference type="NCBI Taxonomy" id="434235"/>
    <lineage>
        <taxon>Eukaryota</taxon>
        <taxon>Viridiplantae</taxon>
        <taxon>Streptophyta</taxon>
        <taxon>Embryophyta</taxon>
        <taxon>Tracheophyta</taxon>
        <taxon>Spermatophyta</taxon>
        <taxon>Magnoliopsida</taxon>
        <taxon>eudicotyledons</taxon>
        <taxon>Gunneridae</taxon>
        <taxon>Pentapetalae</taxon>
        <taxon>rosids</taxon>
        <taxon>malvids</taxon>
        <taxon>Sapindales</taxon>
        <taxon>Anacardiaceae</taxon>
        <taxon>Pistacia</taxon>
    </lineage>
</organism>
<dbReference type="EMBL" id="CM047746">
    <property type="protein sequence ID" value="KAJ0020604.1"/>
    <property type="molecule type" value="Genomic_DNA"/>
</dbReference>
<proteinExistence type="predicted"/>
<accession>A0ACC0XMT0</accession>
<sequence>MEKFVKDFSADIKTATEGGRKKFIAAVSVMKTARLKVGLKKPKVFKNKKPSNKSSKSDEAISTRTNESEDMIQIDHVESPPSIDLRIDSTDDDGVNLEPSEQQINEDGLSPEDTMTAGIIDHNSEVGTSSLSEESRSVDVGELEEVEKNNPEKDHSAQKVPK</sequence>
<gene>
    <name evidence="1" type="ORF">Pint_31998</name>
</gene>